<dbReference type="RefSeq" id="WP_036693788.1">
    <property type="nucleotide sequence ID" value="NZ_JNVM01000067.1"/>
</dbReference>
<sequence length="129" mass="14419">MTLRLLFRYGIVGLLGTALHFAALFVLVEAAKLHPVPASALGFVLVLLVSYALNRRWTFQASASGWKPLAKYTVVSVTGLLLNTGLMYLAVDRLHWHYAVGQCLVVVAVPLSNFLFNYYWTFREKKSGE</sequence>
<accession>A0A081NT68</accession>
<evidence type="ECO:0000313" key="9">
    <source>
        <dbReference type="Proteomes" id="UP000028123"/>
    </source>
</evidence>
<keyword evidence="3 6" id="KW-0812">Transmembrane</keyword>
<feature type="domain" description="GtrA/DPMS transmembrane" evidence="7">
    <location>
        <begin position="8"/>
        <end position="122"/>
    </location>
</feature>
<evidence type="ECO:0000259" key="7">
    <source>
        <dbReference type="Pfam" id="PF04138"/>
    </source>
</evidence>
<dbReference type="InterPro" id="IPR007267">
    <property type="entry name" value="GtrA_DPMS_TM"/>
</dbReference>
<dbReference type="OrthoDB" id="9812049at2"/>
<keyword evidence="5 6" id="KW-0472">Membrane</keyword>
<keyword evidence="9" id="KW-1185">Reference proteome</keyword>
<feature type="transmembrane region" description="Helical" evidence="6">
    <location>
        <begin position="40"/>
        <end position="57"/>
    </location>
</feature>
<dbReference type="GO" id="GO:0000271">
    <property type="term" value="P:polysaccharide biosynthetic process"/>
    <property type="evidence" value="ECO:0007669"/>
    <property type="project" value="InterPro"/>
</dbReference>
<feature type="transmembrane region" description="Helical" evidence="6">
    <location>
        <begin position="96"/>
        <end position="120"/>
    </location>
</feature>
<comment type="subcellular location">
    <subcellularLocation>
        <location evidence="1">Membrane</location>
        <topology evidence="1">Multi-pass membrane protein</topology>
    </subcellularLocation>
</comment>
<evidence type="ECO:0000313" key="8">
    <source>
        <dbReference type="EMBL" id="KEQ21641.1"/>
    </source>
</evidence>
<dbReference type="PANTHER" id="PTHR38459">
    <property type="entry name" value="PROPHAGE BACTOPRENOL-LINKED GLUCOSE TRANSLOCASE HOMOLOG"/>
    <property type="match status" value="1"/>
</dbReference>
<evidence type="ECO:0000256" key="1">
    <source>
        <dbReference type="ARBA" id="ARBA00004141"/>
    </source>
</evidence>
<evidence type="ECO:0000256" key="6">
    <source>
        <dbReference type="SAM" id="Phobius"/>
    </source>
</evidence>
<name>A0A081NT68_9BACL</name>
<dbReference type="AlphaFoldDB" id="A0A081NT68"/>
<reference evidence="8 9" key="1">
    <citation type="submission" date="2014-06" db="EMBL/GenBank/DDBJ databases">
        <title>Draft genome sequence of Paenibacillus sp. MSt1.</title>
        <authorList>
            <person name="Aw Y.K."/>
            <person name="Ong K.S."/>
            <person name="Gan H.M."/>
            <person name="Lee S.M."/>
        </authorList>
    </citation>
    <scope>NUCLEOTIDE SEQUENCE [LARGE SCALE GENOMIC DNA]</scope>
    <source>
        <strain evidence="8 9">MSt1</strain>
    </source>
</reference>
<dbReference type="Pfam" id="PF04138">
    <property type="entry name" value="GtrA_DPMS_TM"/>
    <property type="match status" value="1"/>
</dbReference>
<dbReference type="EMBL" id="JNVM01000067">
    <property type="protein sequence ID" value="KEQ21641.1"/>
    <property type="molecule type" value="Genomic_DNA"/>
</dbReference>
<feature type="transmembrane region" description="Helical" evidence="6">
    <location>
        <begin position="69"/>
        <end position="90"/>
    </location>
</feature>
<comment type="caution">
    <text evidence="8">The sequence shown here is derived from an EMBL/GenBank/DDBJ whole genome shotgun (WGS) entry which is preliminary data.</text>
</comment>
<evidence type="ECO:0000256" key="3">
    <source>
        <dbReference type="ARBA" id="ARBA00022692"/>
    </source>
</evidence>
<evidence type="ECO:0000256" key="4">
    <source>
        <dbReference type="ARBA" id="ARBA00022989"/>
    </source>
</evidence>
<dbReference type="Proteomes" id="UP000028123">
    <property type="component" value="Unassembled WGS sequence"/>
</dbReference>
<dbReference type="PANTHER" id="PTHR38459:SF1">
    <property type="entry name" value="PROPHAGE BACTOPRENOL-LINKED GLUCOSE TRANSLOCASE HOMOLOG"/>
    <property type="match status" value="1"/>
</dbReference>
<evidence type="ECO:0000256" key="5">
    <source>
        <dbReference type="ARBA" id="ARBA00023136"/>
    </source>
</evidence>
<comment type="similarity">
    <text evidence="2">Belongs to the GtrA family.</text>
</comment>
<proteinExistence type="inferred from homology"/>
<keyword evidence="4 6" id="KW-1133">Transmembrane helix</keyword>
<gene>
    <name evidence="8" type="ORF">ET33_34285</name>
</gene>
<evidence type="ECO:0000256" key="2">
    <source>
        <dbReference type="ARBA" id="ARBA00009399"/>
    </source>
</evidence>
<dbReference type="eggNOG" id="COG2246">
    <property type="taxonomic scope" value="Bacteria"/>
</dbReference>
<protein>
    <submittedName>
        <fullName evidence="8">Membrane protein</fullName>
    </submittedName>
</protein>
<organism evidence="8 9">
    <name type="scientific">Paenibacillus tyrfis</name>
    <dbReference type="NCBI Taxonomy" id="1501230"/>
    <lineage>
        <taxon>Bacteria</taxon>
        <taxon>Bacillati</taxon>
        <taxon>Bacillota</taxon>
        <taxon>Bacilli</taxon>
        <taxon>Bacillales</taxon>
        <taxon>Paenibacillaceae</taxon>
        <taxon>Paenibacillus</taxon>
    </lineage>
</organism>
<dbReference type="GO" id="GO:0005886">
    <property type="term" value="C:plasma membrane"/>
    <property type="evidence" value="ECO:0007669"/>
    <property type="project" value="TreeGrafter"/>
</dbReference>
<dbReference type="InterPro" id="IPR051401">
    <property type="entry name" value="GtrA_CellWall_Glycosyl"/>
</dbReference>